<reference evidence="2 3" key="1">
    <citation type="journal article" date="2014" name="PLoS Genet.">
        <title>Phylogenetically driven sequencing of extremely halophilic archaea reveals strategies for static and dynamic osmo-response.</title>
        <authorList>
            <person name="Becker E.A."/>
            <person name="Seitzer P.M."/>
            <person name="Tritt A."/>
            <person name="Larsen D."/>
            <person name="Krusor M."/>
            <person name="Yao A.I."/>
            <person name="Wu D."/>
            <person name="Madern D."/>
            <person name="Eisen J.A."/>
            <person name="Darling A.E."/>
            <person name="Facciotti M.T."/>
        </authorList>
    </citation>
    <scope>NUCLEOTIDE SEQUENCE [LARGE SCALE GENOMIC DNA]</scope>
    <source>
        <strain evidence="2 3">JCM 13552</strain>
    </source>
</reference>
<proteinExistence type="predicted"/>
<name>M0NJG3_9EURY</name>
<feature type="compositionally biased region" description="Basic and acidic residues" evidence="1">
    <location>
        <begin position="27"/>
        <end position="38"/>
    </location>
</feature>
<accession>M0NJG3</accession>
<feature type="compositionally biased region" description="Basic residues" evidence="1">
    <location>
        <begin position="1"/>
        <end position="11"/>
    </location>
</feature>
<comment type="caution">
    <text evidence="2">The sequence shown here is derived from an EMBL/GenBank/DDBJ whole genome shotgun (WGS) entry which is preliminary data.</text>
</comment>
<dbReference type="EMBL" id="AOMF01000015">
    <property type="protein sequence ID" value="EMA56820.1"/>
    <property type="molecule type" value="Genomic_DNA"/>
</dbReference>
<evidence type="ECO:0000313" key="3">
    <source>
        <dbReference type="Proteomes" id="UP000011680"/>
    </source>
</evidence>
<gene>
    <name evidence="2" type="ORF">C451_00400</name>
</gene>
<protein>
    <submittedName>
        <fullName evidence="2">Uncharacterized protein</fullName>
    </submittedName>
</protein>
<evidence type="ECO:0000313" key="2">
    <source>
        <dbReference type="EMBL" id="EMA56820.1"/>
    </source>
</evidence>
<sequence>MHGFHIHVKKMAGKEGHPEDATEIGESDYKAIPTDEHWQPTGSSDDVSEEDMDMVQWENDNHDNESDKTAEGMFVPVDEMRELRDLLIRSREKQPVVDEIERIMQRYS</sequence>
<feature type="region of interest" description="Disordered" evidence="1">
    <location>
        <begin position="1"/>
        <end position="50"/>
    </location>
</feature>
<evidence type="ECO:0000256" key="1">
    <source>
        <dbReference type="SAM" id="MobiDB-lite"/>
    </source>
</evidence>
<keyword evidence="3" id="KW-1185">Reference proteome</keyword>
<dbReference type="Proteomes" id="UP000011680">
    <property type="component" value="Unassembled WGS sequence"/>
</dbReference>
<organism evidence="2 3">
    <name type="scientific">Halococcus thailandensis JCM 13552</name>
    <dbReference type="NCBI Taxonomy" id="1227457"/>
    <lineage>
        <taxon>Archaea</taxon>
        <taxon>Methanobacteriati</taxon>
        <taxon>Methanobacteriota</taxon>
        <taxon>Stenosarchaea group</taxon>
        <taxon>Halobacteria</taxon>
        <taxon>Halobacteriales</taxon>
        <taxon>Halococcaceae</taxon>
        <taxon>Halococcus</taxon>
    </lineage>
</organism>
<dbReference type="AlphaFoldDB" id="M0NJG3"/>